<evidence type="ECO:0000313" key="2">
    <source>
        <dbReference type="Proteomes" id="UP000240830"/>
    </source>
</evidence>
<keyword evidence="2" id="KW-1185">Reference proteome</keyword>
<protein>
    <submittedName>
        <fullName evidence="1">Uncharacterized protein</fullName>
    </submittedName>
</protein>
<name>A0A2H9TJN1_9FUNG</name>
<organism evidence="1 2">
    <name type="scientific">Paramicrosporidium saccamoebae</name>
    <dbReference type="NCBI Taxonomy" id="1246581"/>
    <lineage>
        <taxon>Eukaryota</taxon>
        <taxon>Fungi</taxon>
        <taxon>Fungi incertae sedis</taxon>
        <taxon>Cryptomycota</taxon>
        <taxon>Cryptomycota incertae sedis</taxon>
        <taxon>Paramicrosporidium</taxon>
    </lineage>
</organism>
<dbReference type="Proteomes" id="UP000240830">
    <property type="component" value="Unassembled WGS sequence"/>
</dbReference>
<gene>
    <name evidence="1" type="ORF">PSACC_02334</name>
</gene>
<reference evidence="1 2" key="1">
    <citation type="submission" date="2016-10" db="EMBL/GenBank/DDBJ databases">
        <title>The genome of Paramicrosporidium saccamoebae is the missing link in understanding Cryptomycota and Microsporidia evolution.</title>
        <authorList>
            <person name="Quandt C.A."/>
            <person name="Beaudet D."/>
            <person name="Corsaro D."/>
            <person name="Michel R."/>
            <person name="Corradi N."/>
            <person name="James T."/>
        </authorList>
    </citation>
    <scope>NUCLEOTIDE SEQUENCE [LARGE SCALE GENOMIC DNA]</scope>
    <source>
        <strain evidence="1 2">KSL3</strain>
    </source>
</reference>
<proteinExistence type="predicted"/>
<comment type="caution">
    <text evidence="1">The sequence shown here is derived from an EMBL/GenBank/DDBJ whole genome shotgun (WGS) entry which is preliminary data.</text>
</comment>
<dbReference type="EMBL" id="MTSL01000153">
    <property type="protein sequence ID" value="PJF17850.1"/>
    <property type="molecule type" value="Genomic_DNA"/>
</dbReference>
<accession>A0A2H9TJN1</accession>
<evidence type="ECO:0000313" key="1">
    <source>
        <dbReference type="EMBL" id="PJF17850.1"/>
    </source>
</evidence>
<sequence>MSELQTPSHRIESQPRVWVKAFDAKSRGRSLHRAQSIGDAVDDLMEDPTIALALPLLHDTPAEEIDYLEDISVIGSQQGMLVTLAATLPDSAIATGFLIYEKLCVLRKASEENPDLFQKVLGIRERSRFDNFFFRFRDQRNRLAHPTPIGAIEGDIDFRMIREEHRRYARLLIEWDASPYLGYR</sequence>
<dbReference type="AlphaFoldDB" id="A0A2H9TJN1"/>